<name>A0A3B9H0J2_9PROT</name>
<dbReference type="Pfam" id="PF13471">
    <property type="entry name" value="Transglut_core3"/>
    <property type="match status" value="1"/>
</dbReference>
<dbReference type="InterPro" id="IPR032708">
    <property type="entry name" value="McjB_C"/>
</dbReference>
<feature type="domain" description="Microcin J25-processing protein McjB C-terminal" evidence="1">
    <location>
        <begin position="172"/>
        <end position="283"/>
    </location>
</feature>
<evidence type="ECO:0000313" key="3">
    <source>
        <dbReference type="Proteomes" id="UP000259610"/>
    </source>
</evidence>
<comment type="caution">
    <text evidence="2">The sequence shown here is derived from an EMBL/GenBank/DDBJ whole genome shotgun (WGS) entry which is preliminary data.</text>
</comment>
<dbReference type="EMBL" id="DMAN01000279">
    <property type="protein sequence ID" value="HAE27956.1"/>
    <property type="molecule type" value="Genomic_DNA"/>
</dbReference>
<organism evidence="2 3">
    <name type="scientific">Hyphomonas adhaerens</name>
    <dbReference type="NCBI Taxonomy" id="81029"/>
    <lineage>
        <taxon>Bacteria</taxon>
        <taxon>Pseudomonadati</taxon>
        <taxon>Pseudomonadota</taxon>
        <taxon>Alphaproteobacteria</taxon>
        <taxon>Hyphomonadales</taxon>
        <taxon>Hyphomonadaceae</taxon>
        <taxon>Hyphomonas</taxon>
    </lineage>
</organism>
<dbReference type="AlphaFoldDB" id="A0A3B9H0J2"/>
<evidence type="ECO:0000259" key="1">
    <source>
        <dbReference type="Pfam" id="PF13471"/>
    </source>
</evidence>
<dbReference type="InterPro" id="IPR053521">
    <property type="entry name" value="McjB-like"/>
</dbReference>
<dbReference type="NCBIfam" id="NF033537">
    <property type="entry name" value="lasso_biosyn_B2"/>
    <property type="match status" value="1"/>
</dbReference>
<reference evidence="2 3" key="1">
    <citation type="journal article" date="2018" name="Nat. Biotechnol.">
        <title>A standardized bacterial taxonomy based on genome phylogeny substantially revises the tree of life.</title>
        <authorList>
            <person name="Parks D.H."/>
            <person name="Chuvochina M."/>
            <person name="Waite D.W."/>
            <person name="Rinke C."/>
            <person name="Skarshewski A."/>
            <person name="Chaumeil P.A."/>
            <person name="Hugenholtz P."/>
        </authorList>
    </citation>
    <scope>NUCLEOTIDE SEQUENCE [LARGE SCALE GENOMIC DNA]</scope>
    <source>
        <strain evidence="2">UBA8733</strain>
    </source>
</reference>
<proteinExistence type="predicted"/>
<accession>A0A3B9H0J2</accession>
<gene>
    <name evidence="2" type="ORF">DCG58_12405</name>
</gene>
<sequence>MSSNRLNSARFLKRHEALSVSPRKMVKCLSPGRSSETCQTGRRSRPVPSHCLFAAFTGTPMPDTVRLHPDISFCRVSGTFVFLDARGDRYFCLKGKQANWFDDIISIQHRAGSTPERAAFLAHLIRTSVLTRSPAPGRVLAPCGHRPADRSLLDTGGAHAKGSVVRFLVSWLACVPMRRTRRIQAMLEDVRRRKKQITSERPAEDVLPLTRRFHALALYFVTRHDACLLRSYLLLRYLVSAGVKADWVFGVRLSPFSAHCWVEYEGCVLNEHLETVHEFQPILCA</sequence>
<evidence type="ECO:0000313" key="2">
    <source>
        <dbReference type="EMBL" id="HAE27956.1"/>
    </source>
</evidence>
<protein>
    <submittedName>
        <fullName evidence="2">Lasso peptide biosynthesis B2 protein</fullName>
    </submittedName>
</protein>
<dbReference type="Proteomes" id="UP000259610">
    <property type="component" value="Unassembled WGS sequence"/>
</dbReference>